<gene>
    <name evidence="1" type="ORF">CINC_LOCUS645</name>
</gene>
<sequence>MIFHSEIALFSADNASRSIPEVYRCQSNENNRSLCFKKLKCIRYLFPASKVAMKVHFLCVHGTGIERENIFLTVTLQGLFHSQFGKGEVIKYMQQFLNGYIFNNSVRYIFTFYD</sequence>
<organism evidence="1 2">
    <name type="scientific">Chrysodeixis includens</name>
    <name type="common">Soybean looper</name>
    <name type="synonym">Pseudoplusia includens</name>
    <dbReference type="NCBI Taxonomy" id="689277"/>
    <lineage>
        <taxon>Eukaryota</taxon>
        <taxon>Metazoa</taxon>
        <taxon>Ecdysozoa</taxon>
        <taxon>Arthropoda</taxon>
        <taxon>Hexapoda</taxon>
        <taxon>Insecta</taxon>
        <taxon>Pterygota</taxon>
        <taxon>Neoptera</taxon>
        <taxon>Endopterygota</taxon>
        <taxon>Lepidoptera</taxon>
        <taxon>Glossata</taxon>
        <taxon>Ditrysia</taxon>
        <taxon>Noctuoidea</taxon>
        <taxon>Noctuidae</taxon>
        <taxon>Plusiinae</taxon>
        <taxon>Chrysodeixis</taxon>
    </lineage>
</organism>
<evidence type="ECO:0000313" key="1">
    <source>
        <dbReference type="EMBL" id="CAD0194355.1"/>
    </source>
</evidence>
<dbReference type="AlphaFoldDB" id="A0A9N8PZ49"/>
<proteinExistence type="predicted"/>
<reference evidence="1" key="1">
    <citation type="submission" date="2021-12" db="EMBL/GenBank/DDBJ databases">
        <authorList>
            <person name="King R."/>
        </authorList>
    </citation>
    <scope>NUCLEOTIDE SEQUENCE</scope>
</reference>
<dbReference type="EMBL" id="LR824004">
    <property type="protein sequence ID" value="CAD0194355.1"/>
    <property type="molecule type" value="Genomic_DNA"/>
</dbReference>
<keyword evidence="2" id="KW-1185">Reference proteome</keyword>
<protein>
    <submittedName>
        <fullName evidence="1">Uncharacterized protein</fullName>
    </submittedName>
</protein>
<accession>A0A9N8PZ49</accession>
<evidence type="ECO:0000313" key="2">
    <source>
        <dbReference type="Proteomes" id="UP001154114"/>
    </source>
</evidence>
<name>A0A9N8PZ49_CHRIL</name>
<dbReference type="Proteomes" id="UP001154114">
    <property type="component" value="Chromosome 1"/>
</dbReference>